<evidence type="ECO:0000313" key="2">
    <source>
        <dbReference type="Proteomes" id="UP000752012"/>
    </source>
</evidence>
<name>A0A969TUX9_9BACI</name>
<reference evidence="1 2" key="1">
    <citation type="submission" date="2020-03" db="EMBL/GenBank/DDBJ databases">
        <title>Assessment of the enzymatic potential of alkaline-tolerant lipase obtained from Bacillus luteus H11 (technogenic soil) for the bioremediation of saline soils contaminated with petroleum substances.</title>
        <authorList>
            <person name="Kalwasinska A."/>
        </authorList>
    </citation>
    <scope>NUCLEOTIDE SEQUENCE [LARGE SCALE GENOMIC DNA]</scope>
    <source>
        <strain evidence="1 2">H11</strain>
    </source>
</reference>
<proteinExistence type="predicted"/>
<protein>
    <submittedName>
        <fullName evidence="1">Uncharacterized protein</fullName>
    </submittedName>
</protein>
<accession>A0A969TUX9</accession>
<dbReference type="Proteomes" id="UP000752012">
    <property type="component" value="Unassembled WGS sequence"/>
</dbReference>
<comment type="caution">
    <text evidence="1">The sequence shown here is derived from an EMBL/GenBank/DDBJ whole genome shotgun (WGS) entry which is preliminary data.</text>
</comment>
<keyword evidence="2" id="KW-1185">Reference proteome</keyword>
<dbReference type="EMBL" id="JAATHJ010000009">
    <property type="protein sequence ID" value="NJP37537.1"/>
    <property type="molecule type" value="Genomic_DNA"/>
</dbReference>
<organism evidence="1 2">
    <name type="scientific">Alkalicoccus luteus</name>
    <dbReference type="NCBI Taxonomy" id="1237094"/>
    <lineage>
        <taxon>Bacteria</taxon>
        <taxon>Bacillati</taxon>
        <taxon>Bacillota</taxon>
        <taxon>Bacilli</taxon>
        <taxon>Bacillales</taxon>
        <taxon>Bacillaceae</taxon>
        <taxon>Alkalicoccus</taxon>
    </lineage>
</organism>
<sequence>MTIEKTVKAVFGNDYHVKSVMPVSGGTQKTIHRVTCSNGFSVLQYVWDDDKNLFQEEMETSTNLFSIDSFWTMISRSALQV</sequence>
<gene>
    <name evidence="1" type="ORF">HCN83_08045</name>
</gene>
<dbReference type="AlphaFoldDB" id="A0A969TUX9"/>
<dbReference type="RefSeq" id="WP_168006168.1">
    <property type="nucleotide sequence ID" value="NZ_JAATHJ010000009.1"/>
</dbReference>
<evidence type="ECO:0000313" key="1">
    <source>
        <dbReference type="EMBL" id="NJP37537.1"/>
    </source>
</evidence>